<feature type="domain" description="COMM" evidence="3">
    <location>
        <begin position="14"/>
        <end position="77"/>
    </location>
</feature>
<accession>A0A0L7LDI9</accession>
<dbReference type="PROSITE" id="PS51269">
    <property type="entry name" value="COMM"/>
    <property type="match status" value="1"/>
</dbReference>
<dbReference type="InterPro" id="IPR017920">
    <property type="entry name" value="COMM"/>
</dbReference>
<evidence type="ECO:0000256" key="1">
    <source>
        <dbReference type="ARBA" id="ARBA00016548"/>
    </source>
</evidence>
<dbReference type="PANTHER" id="PTHR31159">
    <property type="entry name" value="COMM DOMAIN-CONTAINING PROTEIN 3"/>
    <property type="match status" value="1"/>
</dbReference>
<dbReference type="PANTHER" id="PTHR31159:SF1">
    <property type="entry name" value="COMM DOMAIN-CONTAINING PROTEIN 3"/>
    <property type="match status" value="1"/>
</dbReference>
<evidence type="ECO:0000259" key="3">
    <source>
        <dbReference type="PROSITE" id="PS51269"/>
    </source>
</evidence>
<organism evidence="4 5">
    <name type="scientific">Operophtera brumata</name>
    <name type="common">Winter moth</name>
    <name type="synonym">Phalaena brumata</name>
    <dbReference type="NCBI Taxonomy" id="104452"/>
    <lineage>
        <taxon>Eukaryota</taxon>
        <taxon>Metazoa</taxon>
        <taxon>Ecdysozoa</taxon>
        <taxon>Arthropoda</taxon>
        <taxon>Hexapoda</taxon>
        <taxon>Insecta</taxon>
        <taxon>Pterygota</taxon>
        <taxon>Neoptera</taxon>
        <taxon>Endopterygota</taxon>
        <taxon>Lepidoptera</taxon>
        <taxon>Glossata</taxon>
        <taxon>Ditrysia</taxon>
        <taxon>Geometroidea</taxon>
        <taxon>Geometridae</taxon>
        <taxon>Larentiinae</taxon>
        <taxon>Operophtera</taxon>
    </lineage>
</organism>
<proteinExistence type="inferred from homology"/>
<protein>
    <recommendedName>
        <fullName evidence="1">COMM domain-containing protein 3</fullName>
    </recommendedName>
</protein>
<dbReference type="Proteomes" id="UP000037510">
    <property type="component" value="Unassembled WGS sequence"/>
</dbReference>
<dbReference type="InterPro" id="IPR037355">
    <property type="entry name" value="COMMD3"/>
</dbReference>
<comment type="similarity">
    <text evidence="2">Belongs to the COMM domain-containing protein 3 family.</text>
</comment>
<dbReference type="GO" id="GO:0006814">
    <property type="term" value="P:sodium ion transport"/>
    <property type="evidence" value="ECO:0007669"/>
    <property type="project" value="InterPro"/>
</dbReference>
<dbReference type="EMBL" id="JTDY01001653">
    <property type="protein sequence ID" value="KOB73241.1"/>
    <property type="molecule type" value="Genomic_DNA"/>
</dbReference>
<reference evidence="4 5" key="1">
    <citation type="journal article" date="2015" name="Genome Biol. Evol.">
        <title>The genome of winter moth (Operophtera brumata) provides a genomic perspective on sexual dimorphism and phenology.</title>
        <authorList>
            <person name="Derks M.F."/>
            <person name="Smit S."/>
            <person name="Salis L."/>
            <person name="Schijlen E."/>
            <person name="Bossers A."/>
            <person name="Mateman C."/>
            <person name="Pijl A.S."/>
            <person name="de Ridder D."/>
            <person name="Groenen M.A."/>
            <person name="Visser M.E."/>
            <person name="Megens H.J."/>
        </authorList>
    </citation>
    <scope>NUCLEOTIDE SEQUENCE [LARGE SCALE GENOMIC DNA]</scope>
    <source>
        <strain evidence="4">WM2013NL</strain>
        <tissue evidence="4">Head and thorax</tissue>
    </source>
</reference>
<name>A0A0L7LDI9_OPEBR</name>
<sequence length="81" mass="9103">MDPGDCQNVGVLPNIIDVEWKLEVSTNSPGTGSDNLLYTVVLKTDVGEDIRFTCNSQQLQDLVYKLKHLVRHCEKIKTELS</sequence>
<dbReference type="AlphaFoldDB" id="A0A0L7LDI9"/>
<gene>
    <name evidence="4" type="ORF">OBRU01_09217</name>
</gene>
<comment type="caution">
    <text evidence="4">The sequence shown here is derived from an EMBL/GenBank/DDBJ whole genome shotgun (WGS) entry which is preliminary data.</text>
</comment>
<dbReference type="Pfam" id="PF07258">
    <property type="entry name" value="COMM_domain"/>
    <property type="match status" value="1"/>
</dbReference>
<evidence type="ECO:0000256" key="2">
    <source>
        <dbReference type="ARBA" id="ARBA00093469"/>
    </source>
</evidence>
<evidence type="ECO:0000313" key="5">
    <source>
        <dbReference type="Proteomes" id="UP000037510"/>
    </source>
</evidence>
<evidence type="ECO:0000313" key="4">
    <source>
        <dbReference type="EMBL" id="KOB73241.1"/>
    </source>
</evidence>
<keyword evidence="5" id="KW-1185">Reference proteome</keyword>